<feature type="domain" description="Tetracycline repressor TetR C-terminal" evidence="5">
    <location>
        <begin position="77"/>
        <end position="168"/>
    </location>
</feature>
<reference evidence="6 7" key="1">
    <citation type="submission" date="2020-06" db="EMBL/GenBank/DDBJ databases">
        <title>Actinomadura xiongansis sp. nov., isolated from soil of Baiyangdian.</title>
        <authorList>
            <person name="Zhang X."/>
        </authorList>
    </citation>
    <scope>NUCLEOTIDE SEQUENCE [LARGE SCALE GENOMIC DNA]</scope>
    <source>
        <strain evidence="6 7">HBUM206468</strain>
    </source>
</reference>
<keyword evidence="3" id="KW-0804">Transcription</keyword>
<dbReference type="InterPro" id="IPR050109">
    <property type="entry name" value="HTH-type_TetR-like_transc_reg"/>
</dbReference>
<dbReference type="PANTHER" id="PTHR30055:SF151">
    <property type="entry name" value="TRANSCRIPTIONAL REGULATORY PROTEIN"/>
    <property type="match status" value="1"/>
</dbReference>
<dbReference type="EMBL" id="JABVEC010000031">
    <property type="protein sequence ID" value="MBC6469743.1"/>
    <property type="molecule type" value="Genomic_DNA"/>
</dbReference>
<accession>A0ABR7LYI2</accession>
<keyword evidence="7" id="KW-1185">Reference proteome</keyword>
<gene>
    <name evidence="6" type="ORF">HKK74_30255</name>
</gene>
<evidence type="ECO:0000256" key="1">
    <source>
        <dbReference type="ARBA" id="ARBA00023015"/>
    </source>
</evidence>
<name>A0ABR7LYI2_9ACTN</name>
<evidence type="ECO:0000259" key="4">
    <source>
        <dbReference type="Pfam" id="PF00440"/>
    </source>
</evidence>
<dbReference type="Proteomes" id="UP000805614">
    <property type="component" value="Unassembled WGS sequence"/>
</dbReference>
<evidence type="ECO:0000313" key="6">
    <source>
        <dbReference type="EMBL" id="MBC6469743.1"/>
    </source>
</evidence>
<dbReference type="Gene3D" id="1.10.357.10">
    <property type="entry name" value="Tetracycline Repressor, domain 2"/>
    <property type="match status" value="1"/>
</dbReference>
<evidence type="ECO:0000256" key="2">
    <source>
        <dbReference type="ARBA" id="ARBA00023125"/>
    </source>
</evidence>
<evidence type="ECO:0000259" key="5">
    <source>
        <dbReference type="Pfam" id="PF02909"/>
    </source>
</evidence>
<sequence length="191" mass="20631">MSQNREPLTRDRIIETALHIIDGQGLGRLTMRRLGDALEVEAMAIYHHLPRGKEELLDGLVAHVAVLPADTAARAGAAAWRDRLREWAAAYRARLLEHAGVLPLVVTRRNPAALTGTTESLREVLRLAGFLDGAAASGAHTLIGYVIGHTALEVRGREARRAAGPEQEVDWDGRFNAGVDVVLAGLVTTLT</sequence>
<proteinExistence type="predicted"/>
<dbReference type="InterPro" id="IPR036271">
    <property type="entry name" value="Tet_transcr_reg_TetR-rel_C_sf"/>
</dbReference>
<dbReference type="PANTHER" id="PTHR30055">
    <property type="entry name" value="HTH-TYPE TRANSCRIPTIONAL REGULATOR RUTR"/>
    <property type="match status" value="1"/>
</dbReference>
<dbReference type="Pfam" id="PF00440">
    <property type="entry name" value="TetR_N"/>
    <property type="match status" value="1"/>
</dbReference>
<dbReference type="Pfam" id="PF02909">
    <property type="entry name" value="TetR_C_1"/>
    <property type="match status" value="1"/>
</dbReference>
<dbReference type="SUPFAM" id="SSF48498">
    <property type="entry name" value="Tetracyclin repressor-like, C-terminal domain"/>
    <property type="match status" value="1"/>
</dbReference>
<dbReference type="InterPro" id="IPR001647">
    <property type="entry name" value="HTH_TetR"/>
</dbReference>
<feature type="domain" description="HTH tetR-type" evidence="4">
    <location>
        <begin position="13"/>
        <end position="58"/>
    </location>
</feature>
<dbReference type="InterPro" id="IPR004111">
    <property type="entry name" value="Repressor_TetR_C"/>
</dbReference>
<dbReference type="RefSeq" id="WP_187246793.1">
    <property type="nucleotide sequence ID" value="NZ_BAAAOK010000010.1"/>
</dbReference>
<comment type="caution">
    <text evidence="6">The sequence shown here is derived from an EMBL/GenBank/DDBJ whole genome shotgun (WGS) entry which is preliminary data.</text>
</comment>
<keyword evidence="2" id="KW-0238">DNA-binding</keyword>
<keyword evidence="1" id="KW-0805">Transcription regulation</keyword>
<dbReference type="SUPFAM" id="SSF46689">
    <property type="entry name" value="Homeodomain-like"/>
    <property type="match status" value="1"/>
</dbReference>
<dbReference type="Gene3D" id="1.10.10.60">
    <property type="entry name" value="Homeodomain-like"/>
    <property type="match status" value="1"/>
</dbReference>
<evidence type="ECO:0000256" key="3">
    <source>
        <dbReference type="ARBA" id="ARBA00023163"/>
    </source>
</evidence>
<dbReference type="InterPro" id="IPR009057">
    <property type="entry name" value="Homeodomain-like_sf"/>
</dbReference>
<protein>
    <submittedName>
        <fullName evidence="6">TetR/AcrR family transcriptional regulator C-terminal domain-containing protein</fullName>
    </submittedName>
</protein>
<organism evidence="6 7">
    <name type="scientific">Actinomadura alba</name>
    <dbReference type="NCBI Taxonomy" id="406431"/>
    <lineage>
        <taxon>Bacteria</taxon>
        <taxon>Bacillati</taxon>
        <taxon>Actinomycetota</taxon>
        <taxon>Actinomycetes</taxon>
        <taxon>Streptosporangiales</taxon>
        <taxon>Thermomonosporaceae</taxon>
        <taxon>Actinomadura</taxon>
    </lineage>
</organism>
<evidence type="ECO:0000313" key="7">
    <source>
        <dbReference type="Proteomes" id="UP000805614"/>
    </source>
</evidence>